<evidence type="ECO:0000313" key="3">
    <source>
        <dbReference type="Proteomes" id="UP000199630"/>
    </source>
</evidence>
<dbReference type="Gene3D" id="1.10.530.10">
    <property type="match status" value="1"/>
</dbReference>
<dbReference type="EMBL" id="FORH01000009">
    <property type="protein sequence ID" value="SFK12659.1"/>
    <property type="molecule type" value="Genomic_DNA"/>
</dbReference>
<proteinExistence type="predicted"/>
<sequence>MLRKNCVLPILIALWPVASAAEPVSLLRPSGQGWDLQRQPLIVNLPQPLITEPFAASSGSAGFGPSLFAGRAEGSFFEPLAARPEARAKIRALAVTPDDIAMIRAVIGKAESLAAGGYDAVQHGARIRPGKKASQMSLGEIFKWIEDTPGQPHAIGYYQFIPSTLARLVTELDLGPEMIFTPAVQDRLADILLADAGIFELRAGEMTRHQFMNNLAKIWAGLPTSTGKSHYHGYAGNKATMSWAEFDRALATVFPS</sequence>
<dbReference type="AlphaFoldDB" id="A0A1I3WZY2"/>
<feature type="signal peptide" evidence="1">
    <location>
        <begin position="1"/>
        <end position="20"/>
    </location>
</feature>
<keyword evidence="1" id="KW-0732">Signal</keyword>
<name>A0A1I3WZY2_9RHOB</name>
<accession>A0A1I3WZY2</accession>
<evidence type="ECO:0000256" key="1">
    <source>
        <dbReference type="SAM" id="SignalP"/>
    </source>
</evidence>
<organism evidence="2 3">
    <name type="scientific">Celeribacter neptunius</name>
    <dbReference type="NCBI Taxonomy" id="588602"/>
    <lineage>
        <taxon>Bacteria</taxon>
        <taxon>Pseudomonadati</taxon>
        <taxon>Pseudomonadota</taxon>
        <taxon>Alphaproteobacteria</taxon>
        <taxon>Rhodobacterales</taxon>
        <taxon>Roseobacteraceae</taxon>
        <taxon>Celeribacter</taxon>
    </lineage>
</organism>
<dbReference type="Proteomes" id="UP000199630">
    <property type="component" value="Unassembled WGS sequence"/>
</dbReference>
<evidence type="ECO:0000313" key="2">
    <source>
        <dbReference type="EMBL" id="SFK12659.1"/>
    </source>
</evidence>
<dbReference type="SUPFAM" id="SSF53955">
    <property type="entry name" value="Lysozyme-like"/>
    <property type="match status" value="1"/>
</dbReference>
<feature type="chain" id="PRO_5011733468" description="Muramidase (Phage lambda lysozyme)" evidence="1">
    <location>
        <begin position="21"/>
        <end position="256"/>
    </location>
</feature>
<reference evidence="3" key="1">
    <citation type="submission" date="2016-10" db="EMBL/GenBank/DDBJ databases">
        <authorList>
            <person name="Varghese N."/>
            <person name="Submissions S."/>
        </authorList>
    </citation>
    <scope>NUCLEOTIDE SEQUENCE [LARGE SCALE GENOMIC DNA]</scope>
    <source>
        <strain evidence="3">DSM 26471</strain>
    </source>
</reference>
<dbReference type="RefSeq" id="WP_090062729.1">
    <property type="nucleotide sequence ID" value="NZ_FORH01000009.1"/>
</dbReference>
<dbReference type="InterPro" id="IPR023346">
    <property type="entry name" value="Lysozyme-like_dom_sf"/>
</dbReference>
<dbReference type="OrthoDB" id="7851400at2"/>
<protein>
    <recommendedName>
        <fullName evidence="4">Muramidase (Phage lambda lysozyme)</fullName>
    </recommendedName>
</protein>
<keyword evidence="3" id="KW-1185">Reference proteome</keyword>
<gene>
    <name evidence="2" type="ORF">SAMN04487991_3907</name>
</gene>
<dbReference type="STRING" id="588602.SAMN04487991_3907"/>
<evidence type="ECO:0008006" key="4">
    <source>
        <dbReference type="Google" id="ProtNLM"/>
    </source>
</evidence>